<dbReference type="EMBL" id="BAABFL010000007">
    <property type="protein sequence ID" value="GAA4647861.1"/>
    <property type="molecule type" value="Genomic_DNA"/>
</dbReference>
<reference evidence="13" key="1">
    <citation type="journal article" date="2019" name="Int. J. Syst. Evol. Microbiol.">
        <title>The Global Catalogue of Microorganisms (GCM) 10K type strain sequencing project: providing services to taxonomists for standard genome sequencing and annotation.</title>
        <authorList>
            <consortium name="The Broad Institute Genomics Platform"/>
            <consortium name="The Broad Institute Genome Sequencing Center for Infectious Disease"/>
            <person name="Wu L."/>
            <person name="Ma J."/>
        </authorList>
    </citation>
    <scope>NUCLEOTIDE SEQUENCE [LARGE SCALE GENOMIC DNA]</scope>
    <source>
        <strain evidence="13">JCM 17805</strain>
    </source>
</reference>
<dbReference type="HAMAP" id="MF_00468">
    <property type="entry name" value="CysZ"/>
    <property type="match status" value="1"/>
</dbReference>
<evidence type="ECO:0000313" key="12">
    <source>
        <dbReference type="EMBL" id="GAA4647861.1"/>
    </source>
</evidence>
<dbReference type="InterPro" id="IPR050480">
    <property type="entry name" value="CysZ-like"/>
</dbReference>
<evidence type="ECO:0000256" key="4">
    <source>
        <dbReference type="ARBA" id="ARBA00022519"/>
    </source>
</evidence>
<dbReference type="PANTHER" id="PTHR37468:SF1">
    <property type="entry name" value="SULFATE TRANSPORTER CYSZ"/>
    <property type="match status" value="1"/>
</dbReference>
<keyword evidence="10 11" id="KW-0198">Cysteine biosynthesis</keyword>
<evidence type="ECO:0000256" key="1">
    <source>
        <dbReference type="ARBA" id="ARBA00004141"/>
    </source>
</evidence>
<dbReference type="RefSeq" id="WP_345192775.1">
    <property type="nucleotide sequence ID" value="NZ_BAABFL010000007.1"/>
</dbReference>
<keyword evidence="7 11" id="KW-1133">Transmembrane helix</keyword>
<evidence type="ECO:0000256" key="2">
    <source>
        <dbReference type="ARBA" id="ARBA00022448"/>
    </source>
</evidence>
<comment type="subcellular location">
    <subcellularLocation>
        <location evidence="11">Cell inner membrane</location>
        <topology evidence="11">Multi-pass membrane protein</topology>
    </subcellularLocation>
    <subcellularLocation>
        <location evidence="1">Membrane</location>
        <topology evidence="1">Multi-pass membrane protein</topology>
    </subcellularLocation>
</comment>
<keyword evidence="2 11" id="KW-0813">Transport</keyword>
<comment type="caution">
    <text evidence="12">The sequence shown here is derived from an EMBL/GenBank/DDBJ whole genome shotgun (WGS) entry which is preliminary data.</text>
</comment>
<evidence type="ECO:0000256" key="6">
    <source>
        <dbReference type="ARBA" id="ARBA00022692"/>
    </source>
</evidence>
<comment type="function">
    <text evidence="11">High affinity, high specificity proton-dependent sulfate transporter, which mediates sulfate uptake. Provides the sulfur source for the cysteine synthesis pathway.</text>
</comment>
<keyword evidence="3 11" id="KW-1003">Cell membrane</keyword>
<accession>A0ABP8UVE4</accession>
<evidence type="ECO:0000256" key="10">
    <source>
        <dbReference type="ARBA" id="ARBA00023192"/>
    </source>
</evidence>
<dbReference type="InterPro" id="IPR059112">
    <property type="entry name" value="CysZ/EI24"/>
</dbReference>
<feature type="transmembrane region" description="Helical" evidence="11">
    <location>
        <begin position="143"/>
        <end position="162"/>
    </location>
</feature>
<keyword evidence="6 11" id="KW-0812">Transmembrane</keyword>
<keyword evidence="8 11" id="KW-0764">Sulfate transport</keyword>
<feature type="transmembrane region" description="Helical" evidence="11">
    <location>
        <begin position="26"/>
        <end position="50"/>
    </location>
</feature>
<feature type="transmembrane region" description="Helical" evidence="11">
    <location>
        <begin position="70"/>
        <end position="99"/>
    </location>
</feature>
<evidence type="ECO:0000256" key="9">
    <source>
        <dbReference type="ARBA" id="ARBA00023136"/>
    </source>
</evidence>
<feature type="transmembrane region" description="Helical" evidence="11">
    <location>
        <begin position="209"/>
        <end position="242"/>
    </location>
</feature>
<evidence type="ECO:0000256" key="8">
    <source>
        <dbReference type="ARBA" id="ARBA00023032"/>
    </source>
</evidence>
<gene>
    <name evidence="11 12" type="primary">cysZ</name>
    <name evidence="12" type="ORF">GCM10023116_01230</name>
</gene>
<name>A0ABP8UVE4_9GAMM</name>
<dbReference type="Pfam" id="PF07264">
    <property type="entry name" value="EI24"/>
    <property type="match status" value="1"/>
</dbReference>
<evidence type="ECO:0000256" key="7">
    <source>
        <dbReference type="ARBA" id="ARBA00022989"/>
    </source>
</evidence>
<dbReference type="PANTHER" id="PTHR37468">
    <property type="entry name" value="SULFATE TRANSPORTER CYSZ"/>
    <property type="match status" value="1"/>
</dbReference>
<evidence type="ECO:0000256" key="11">
    <source>
        <dbReference type="HAMAP-Rule" id="MF_00468"/>
    </source>
</evidence>
<dbReference type="NCBIfam" id="NF003433">
    <property type="entry name" value="PRK04949.1"/>
    <property type="match status" value="1"/>
</dbReference>
<keyword evidence="5 11" id="KW-0028">Amino-acid biosynthesis</keyword>
<protein>
    <recommendedName>
        <fullName evidence="11">Sulfate transporter CysZ</fullName>
    </recommendedName>
</protein>
<evidence type="ECO:0000313" key="13">
    <source>
        <dbReference type="Proteomes" id="UP001500604"/>
    </source>
</evidence>
<evidence type="ECO:0000256" key="5">
    <source>
        <dbReference type="ARBA" id="ARBA00022605"/>
    </source>
</evidence>
<keyword evidence="9 11" id="KW-0472">Membrane</keyword>
<keyword evidence="13" id="KW-1185">Reference proteome</keyword>
<comment type="similarity">
    <text evidence="11">Belongs to the CysZ family.</text>
</comment>
<organism evidence="12 13">
    <name type="scientific">Kistimonas scapharcae</name>
    <dbReference type="NCBI Taxonomy" id="1036133"/>
    <lineage>
        <taxon>Bacteria</taxon>
        <taxon>Pseudomonadati</taxon>
        <taxon>Pseudomonadota</taxon>
        <taxon>Gammaproteobacteria</taxon>
        <taxon>Oceanospirillales</taxon>
        <taxon>Endozoicomonadaceae</taxon>
        <taxon>Kistimonas</taxon>
    </lineage>
</organism>
<evidence type="ECO:0000256" key="3">
    <source>
        <dbReference type="ARBA" id="ARBA00022475"/>
    </source>
</evidence>
<dbReference type="Proteomes" id="UP001500604">
    <property type="component" value="Unassembled WGS sequence"/>
</dbReference>
<proteinExistence type="inferred from homology"/>
<keyword evidence="4 11" id="KW-0997">Cell inner membrane</keyword>
<dbReference type="InterPro" id="IPR022985">
    <property type="entry name" value="Sulfate_CysZ"/>
</dbReference>
<sequence>MPNPLQSPVGGLDYFLQGLKRLKEPAVLPFIAIPLAINILVFGLLIWWAGQQFSVWVDQAVAWLPDWLSFLHILLWPLFALTIALVVFFTFTLVANFIAAPFNGFLAEKIQRERTPHLLPEDNGWKDLVAIIPRSIAREGQKLVYYLPRALGLLILTFIPVINLAAPFLWALFSAWMMAVQYVDYPADNQQVRFKDMLTQLKSRQRTQLLAFGGIVALFTIIPFINLIVMPAAVIGATFLWIDRQVN</sequence>